<dbReference type="PROSITE" id="PS50835">
    <property type="entry name" value="IG_LIKE"/>
    <property type="match status" value="1"/>
</dbReference>
<dbReference type="InterPro" id="IPR003599">
    <property type="entry name" value="Ig_sub"/>
</dbReference>
<keyword evidence="2" id="KW-1015">Disulfide bond</keyword>
<keyword evidence="1" id="KW-0732">Signal</keyword>
<dbReference type="EMBL" id="VZSM01003531">
    <property type="protein sequence ID" value="NWY97097.1"/>
    <property type="molecule type" value="Genomic_DNA"/>
</dbReference>
<feature type="non-terminal residue" evidence="4">
    <location>
        <position position="100"/>
    </location>
</feature>
<reference evidence="4 5" key="1">
    <citation type="submission" date="2019-09" db="EMBL/GenBank/DDBJ databases">
        <title>Bird 10,000 Genomes (B10K) Project - Family phase.</title>
        <authorList>
            <person name="Zhang G."/>
        </authorList>
    </citation>
    <scope>NUCLEOTIDE SEQUENCE [LARGE SCALE GENOMIC DNA]</scope>
    <source>
        <strain evidence="4">OUT-0011</strain>
        <tissue evidence="4">Muscle</tissue>
    </source>
</reference>
<dbReference type="Pfam" id="PF13895">
    <property type="entry name" value="Ig_2"/>
    <property type="match status" value="1"/>
</dbReference>
<organism evidence="4 5">
    <name type="scientific">Loxia curvirostra</name>
    <name type="common">Red crossbill</name>
    <dbReference type="NCBI Taxonomy" id="64802"/>
    <lineage>
        <taxon>Eukaryota</taxon>
        <taxon>Metazoa</taxon>
        <taxon>Chordata</taxon>
        <taxon>Craniata</taxon>
        <taxon>Vertebrata</taxon>
        <taxon>Euteleostomi</taxon>
        <taxon>Archelosauria</taxon>
        <taxon>Archosauria</taxon>
        <taxon>Dinosauria</taxon>
        <taxon>Saurischia</taxon>
        <taxon>Theropoda</taxon>
        <taxon>Coelurosauria</taxon>
        <taxon>Aves</taxon>
        <taxon>Neognathae</taxon>
        <taxon>Neoaves</taxon>
        <taxon>Telluraves</taxon>
        <taxon>Australaves</taxon>
        <taxon>Passeriformes</taxon>
        <taxon>Passeroidea</taxon>
        <taxon>Fringillidae</taxon>
        <taxon>Carduelinae</taxon>
        <taxon>Loxia</taxon>
    </lineage>
</organism>
<gene>
    <name evidence="4" type="primary">Fcgr3_2</name>
    <name evidence="4" type="ORF">LOXCUR_R15810</name>
</gene>
<dbReference type="AlphaFoldDB" id="A0A7K7IS67"/>
<dbReference type="SMART" id="SM00409">
    <property type="entry name" value="IG"/>
    <property type="match status" value="1"/>
</dbReference>
<name>A0A7K7IS67_LOXCU</name>
<dbReference type="InterPro" id="IPR003598">
    <property type="entry name" value="Ig_sub2"/>
</dbReference>
<dbReference type="InterPro" id="IPR050488">
    <property type="entry name" value="Ig_Fc_receptor"/>
</dbReference>
<sequence length="100" mass="11059">CPPDSLVLQVPARALLEGDTVTLRCRRQQDKSVTSVSFYHNGKELGGLHDGTELSLSPLQLNHSGSYRCEGRVKYWASEKLWLSVLVTVTVTVHSEHPTA</sequence>
<feature type="non-terminal residue" evidence="4">
    <location>
        <position position="1"/>
    </location>
</feature>
<evidence type="ECO:0000313" key="5">
    <source>
        <dbReference type="Proteomes" id="UP000564784"/>
    </source>
</evidence>
<dbReference type="InterPro" id="IPR013783">
    <property type="entry name" value="Ig-like_fold"/>
</dbReference>
<comment type="caution">
    <text evidence="4">The sequence shown here is derived from an EMBL/GenBank/DDBJ whole genome shotgun (WGS) entry which is preliminary data.</text>
</comment>
<evidence type="ECO:0000313" key="4">
    <source>
        <dbReference type="EMBL" id="NWY97097.1"/>
    </source>
</evidence>
<dbReference type="PANTHER" id="PTHR11481">
    <property type="entry name" value="IMMUNOGLOBULIN FC RECEPTOR"/>
    <property type="match status" value="1"/>
</dbReference>
<evidence type="ECO:0000259" key="3">
    <source>
        <dbReference type="PROSITE" id="PS50835"/>
    </source>
</evidence>
<dbReference type="SUPFAM" id="SSF48726">
    <property type="entry name" value="Immunoglobulin"/>
    <property type="match status" value="1"/>
</dbReference>
<dbReference type="GO" id="GO:0009897">
    <property type="term" value="C:external side of plasma membrane"/>
    <property type="evidence" value="ECO:0007669"/>
    <property type="project" value="TreeGrafter"/>
</dbReference>
<dbReference type="GO" id="GO:0004888">
    <property type="term" value="F:transmembrane signaling receptor activity"/>
    <property type="evidence" value="ECO:0007669"/>
    <property type="project" value="TreeGrafter"/>
</dbReference>
<dbReference type="GO" id="GO:0006955">
    <property type="term" value="P:immune response"/>
    <property type="evidence" value="ECO:0007669"/>
    <property type="project" value="TreeGrafter"/>
</dbReference>
<keyword evidence="5" id="KW-1185">Reference proteome</keyword>
<feature type="domain" description="Ig-like" evidence="3">
    <location>
        <begin position="3"/>
        <end position="69"/>
    </location>
</feature>
<dbReference type="InterPro" id="IPR007110">
    <property type="entry name" value="Ig-like_dom"/>
</dbReference>
<proteinExistence type="predicted"/>
<evidence type="ECO:0000256" key="2">
    <source>
        <dbReference type="ARBA" id="ARBA00023157"/>
    </source>
</evidence>
<dbReference type="SMART" id="SM00408">
    <property type="entry name" value="IGc2"/>
    <property type="match status" value="1"/>
</dbReference>
<dbReference type="GO" id="GO:0007166">
    <property type="term" value="P:cell surface receptor signaling pathway"/>
    <property type="evidence" value="ECO:0007669"/>
    <property type="project" value="TreeGrafter"/>
</dbReference>
<dbReference type="InterPro" id="IPR036179">
    <property type="entry name" value="Ig-like_dom_sf"/>
</dbReference>
<dbReference type="PANTHER" id="PTHR11481:SF64">
    <property type="entry name" value="FC RECEPTOR-LIKE PROTEIN 4"/>
    <property type="match status" value="1"/>
</dbReference>
<dbReference type="Proteomes" id="UP000564784">
    <property type="component" value="Unassembled WGS sequence"/>
</dbReference>
<protein>
    <submittedName>
        <fullName evidence="4">FCGR3 protein</fullName>
    </submittedName>
</protein>
<accession>A0A7K7IS67</accession>
<dbReference type="OrthoDB" id="6151406at2759"/>
<evidence type="ECO:0000256" key="1">
    <source>
        <dbReference type="ARBA" id="ARBA00022729"/>
    </source>
</evidence>
<dbReference type="Gene3D" id="2.60.40.10">
    <property type="entry name" value="Immunoglobulins"/>
    <property type="match status" value="1"/>
</dbReference>